<protein>
    <submittedName>
        <fullName evidence="2">Uncharacterized protein</fullName>
    </submittedName>
</protein>
<dbReference type="GO" id="GO:0009772">
    <property type="term" value="P:photosynthetic electron transport in photosystem II"/>
    <property type="evidence" value="ECO:0007669"/>
    <property type="project" value="InterPro"/>
</dbReference>
<dbReference type="GO" id="GO:0009535">
    <property type="term" value="C:chloroplast thylakoid membrane"/>
    <property type="evidence" value="ECO:0007669"/>
    <property type="project" value="TreeGrafter"/>
</dbReference>
<keyword evidence="1" id="KW-1133">Transmembrane helix</keyword>
<gene>
    <name evidence="2" type="ORF">CB5_LOCUS16566</name>
</gene>
<feature type="transmembrane region" description="Helical" evidence="1">
    <location>
        <begin position="37"/>
        <end position="60"/>
    </location>
</feature>
<dbReference type="InterPro" id="IPR055266">
    <property type="entry name" value="D1/D2"/>
</dbReference>
<keyword evidence="1" id="KW-0812">Transmembrane</keyword>
<dbReference type="InterPro" id="IPR036854">
    <property type="entry name" value="Photo_II_D1/D2_sf"/>
</dbReference>
<dbReference type="SUPFAM" id="SSF81483">
    <property type="entry name" value="Bacterial photosystem II reaction centre, L and M subunits"/>
    <property type="match status" value="1"/>
</dbReference>
<evidence type="ECO:0000256" key="1">
    <source>
        <dbReference type="SAM" id="Phobius"/>
    </source>
</evidence>
<sequence length="116" mass="13206">MGCFACAARAPGDDDYDDYFGLFHSISCFNNSCSSRFFLAAWPVVGFWFIVLGISTMFFNLDCFDFNLLVDIQDLLSTLGLILLTRKKNTWADISNRANLGMEVIHEHNAYKLHYS</sequence>
<dbReference type="PANTHER" id="PTHR33149:SF56">
    <property type="entry name" value="Q(B) PROTEIN, PUTATIVE-RELATED"/>
    <property type="match status" value="1"/>
</dbReference>
<accession>A0A6V7PRE3</accession>
<organism evidence="2">
    <name type="scientific">Ananas comosus var. bracteatus</name>
    <name type="common">red pineapple</name>
    <dbReference type="NCBI Taxonomy" id="296719"/>
    <lineage>
        <taxon>Eukaryota</taxon>
        <taxon>Viridiplantae</taxon>
        <taxon>Streptophyta</taxon>
        <taxon>Embryophyta</taxon>
        <taxon>Tracheophyta</taxon>
        <taxon>Spermatophyta</taxon>
        <taxon>Magnoliopsida</taxon>
        <taxon>Liliopsida</taxon>
        <taxon>Poales</taxon>
        <taxon>Bromeliaceae</taxon>
        <taxon>Bromelioideae</taxon>
        <taxon>Ananas</taxon>
    </lineage>
</organism>
<proteinExistence type="predicted"/>
<dbReference type="EMBL" id="LR862151">
    <property type="protein sequence ID" value="CAD1833355.1"/>
    <property type="molecule type" value="Genomic_DNA"/>
</dbReference>
<dbReference type="PANTHER" id="PTHR33149">
    <property type="entry name" value="PHOTOSYSTEM II PROTEIN D1"/>
    <property type="match status" value="1"/>
</dbReference>
<reference evidence="2" key="1">
    <citation type="submission" date="2020-07" db="EMBL/GenBank/DDBJ databases">
        <authorList>
            <person name="Lin J."/>
        </authorList>
    </citation>
    <scope>NUCLEOTIDE SEQUENCE</scope>
</reference>
<evidence type="ECO:0000313" key="2">
    <source>
        <dbReference type="EMBL" id="CAD1833355.1"/>
    </source>
</evidence>
<name>A0A6V7PRE3_ANACO</name>
<dbReference type="AlphaFoldDB" id="A0A6V7PRE3"/>
<keyword evidence="1" id="KW-0472">Membrane</keyword>
<dbReference type="GO" id="GO:0009523">
    <property type="term" value="C:photosystem II"/>
    <property type="evidence" value="ECO:0007669"/>
    <property type="project" value="TreeGrafter"/>
</dbReference>